<dbReference type="EMBL" id="UGOD01000001">
    <property type="protein sequence ID" value="STX52856.1"/>
    <property type="molecule type" value="Genomic_DNA"/>
</dbReference>
<gene>
    <name evidence="1" type="ORF">NCTC13316_02982</name>
</gene>
<dbReference type="AlphaFoldDB" id="A0A378JNA9"/>
<proteinExistence type="predicted"/>
<accession>A0A378JNA9</accession>
<evidence type="ECO:0000313" key="2">
    <source>
        <dbReference type="Proteomes" id="UP000254794"/>
    </source>
</evidence>
<reference evidence="1 2" key="1">
    <citation type="submission" date="2018-06" db="EMBL/GenBank/DDBJ databases">
        <authorList>
            <consortium name="Pathogen Informatics"/>
            <person name="Doyle S."/>
        </authorList>
    </citation>
    <scope>NUCLEOTIDE SEQUENCE [LARGE SCALE GENOMIC DNA]</scope>
    <source>
        <strain evidence="1 2">NCTC13316</strain>
    </source>
</reference>
<evidence type="ECO:0000313" key="1">
    <source>
        <dbReference type="EMBL" id="STX52856.1"/>
    </source>
</evidence>
<sequence length="77" mass="9111">MFGSGLKAFAYYYNFLDIKGLPLGCLEDFSNWINKKFLPQELPMLKKNLATQINFYKKYPTLENFLIKLVYSDEDTR</sequence>
<organism evidence="1 2">
    <name type="scientific">Legionella busanensis</name>
    <dbReference type="NCBI Taxonomy" id="190655"/>
    <lineage>
        <taxon>Bacteria</taxon>
        <taxon>Pseudomonadati</taxon>
        <taxon>Pseudomonadota</taxon>
        <taxon>Gammaproteobacteria</taxon>
        <taxon>Legionellales</taxon>
        <taxon>Legionellaceae</taxon>
        <taxon>Legionella</taxon>
    </lineage>
</organism>
<protein>
    <submittedName>
        <fullName evidence="1">Uncharacterized protein</fullName>
    </submittedName>
</protein>
<name>A0A378JNA9_9GAMM</name>
<keyword evidence="2" id="KW-1185">Reference proteome</keyword>
<dbReference type="Proteomes" id="UP000254794">
    <property type="component" value="Unassembled WGS sequence"/>
</dbReference>